<dbReference type="InParanoid" id="Q24HZ3"/>
<feature type="compositionally biased region" description="Polar residues" evidence="12">
    <location>
        <begin position="334"/>
        <end position="354"/>
    </location>
</feature>
<keyword evidence="14" id="KW-1185">Reference proteome</keyword>
<dbReference type="InterPro" id="IPR003591">
    <property type="entry name" value="Leu-rich_rpt_typical-subtyp"/>
</dbReference>
<feature type="region of interest" description="Disordered" evidence="12">
    <location>
        <begin position="1"/>
        <end position="23"/>
    </location>
</feature>
<keyword evidence="5" id="KW-0732">Signal</keyword>
<dbReference type="GO" id="GO:0002224">
    <property type="term" value="P:toll-like receptor signaling pathway"/>
    <property type="evidence" value="ECO:0007669"/>
    <property type="project" value="TreeGrafter"/>
</dbReference>
<evidence type="ECO:0000256" key="9">
    <source>
        <dbReference type="ARBA" id="ARBA00023136"/>
    </source>
</evidence>
<keyword evidence="4" id="KW-0812">Transmembrane</keyword>
<keyword evidence="11" id="KW-0325">Glycoprotein</keyword>
<comment type="subcellular location">
    <subcellularLocation>
        <location evidence="1">Endosome</location>
    </subcellularLocation>
    <subcellularLocation>
        <location evidence="2">Membrane</location>
    </subcellularLocation>
</comment>
<organism evidence="13 14">
    <name type="scientific">Tetrahymena thermophila (strain SB210)</name>
    <dbReference type="NCBI Taxonomy" id="312017"/>
    <lineage>
        <taxon>Eukaryota</taxon>
        <taxon>Sar</taxon>
        <taxon>Alveolata</taxon>
        <taxon>Ciliophora</taxon>
        <taxon>Intramacronucleata</taxon>
        <taxon>Oligohymenophorea</taxon>
        <taxon>Hymenostomatida</taxon>
        <taxon>Tetrahymenina</taxon>
        <taxon>Tetrahymenidae</taxon>
        <taxon>Tetrahymena</taxon>
    </lineage>
</organism>
<keyword evidence="3" id="KW-0433">Leucine-rich repeat</keyword>
<dbReference type="GeneID" id="7823898"/>
<dbReference type="PANTHER" id="PTHR47410">
    <property type="entry name" value="TOLL-LIKE RECEPTOR 7-RELATED"/>
    <property type="match status" value="1"/>
</dbReference>
<evidence type="ECO:0000313" key="14">
    <source>
        <dbReference type="Proteomes" id="UP000009168"/>
    </source>
</evidence>
<evidence type="ECO:0000256" key="10">
    <source>
        <dbReference type="ARBA" id="ARBA00023170"/>
    </source>
</evidence>
<evidence type="ECO:0000313" key="13">
    <source>
        <dbReference type="EMBL" id="EAS07445.2"/>
    </source>
</evidence>
<dbReference type="SMART" id="SM00369">
    <property type="entry name" value="LRR_TYP"/>
    <property type="match status" value="3"/>
</dbReference>
<dbReference type="Gene3D" id="3.80.10.10">
    <property type="entry name" value="Ribonuclease Inhibitor"/>
    <property type="match status" value="2"/>
</dbReference>
<keyword evidence="8" id="KW-1133">Transmembrane helix</keyword>
<dbReference type="PROSITE" id="PS51450">
    <property type="entry name" value="LRR"/>
    <property type="match status" value="2"/>
</dbReference>
<dbReference type="PANTHER" id="PTHR47410:SF5">
    <property type="entry name" value="TOLL-LIKE RECEPTOR 3"/>
    <property type="match status" value="1"/>
</dbReference>
<dbReference type="HOGENOM" id="CLU_417709_0_0_1"/>
<dbReference type="EMBL" id="GG662498">
    <property type="protein sequence ID" value="EAS07445.2"/>
    <property type="molecule type" value="Genomic_DNA"/>
</dbReference>
<reference evidence="14" key="1">
    <citation type="journal article" date="2006" name="PLoS Biol.">
        <title>Macronuclear genome sequence of the ciliate Tetrahymena thermophila, a model eukaryote.</title>
        <authorList>
            <person name="Eisen J.A."/>
            <person name="Coyne R.S."/>
            <person name="Wu M."/>
            <person name="Wu D."/>
            <person name="Thiagarajan M."/>
            <person name="Wortman J.R."/>
            <person name="Badger J.H."/>
            <person name="Ren Q."/>
            <person name="Amedeo P."/>
            <person name="Jones K.M."/>
            <person name="Tallon L.J."/>
            <person name="Delcher A.L."/>
            <person name="Salzberg S.L."/>
            <person name="Silva J.C."/>
            <person name="Haas B.J."/>
            <person name="Majoros W.H."/>
            <person name="Farzad M."/>
            <person name="Carlton J.M."/>
            <person name="Smith R.K. Jr."/>
            <person name="Garg J."/>
            <person name="Pearlman R.E."/>
            <person name="Karrer K.M."/>
            <person name="Sun L."/>
            <person name="Manning G."/>
            <person name="Elde N.C."/>
            <person name="Turkewitz A.P."/>
            <person name="Asai D.J."/>
            <person name="Wilkes D.E."/>
            <person name="Wang Y."/>
            <person name="Cai H."/>
            <person name="Collins K."/>
            <person name="Stewart B.A."/>
            <person name="Lee S.R."/>
            <person name="Wilamowska K."/>
            <person name="Weinberg Z."/>
            <person name="Ruzzo W.L."/>
            <person name="Wloga D."/>
            <person name="Gaertig J."/>
            <person name="Frankel J."/>
            <person name="Tsao C.-C."/>
            <person name="Gorovsky M.A."/>
            <person name="Keeling P.J."/>
            <person name="Waller R.F."/>
            <person name="Patron N.J."/>
            <person name="Cherry J.M."/>
            <person name="Stover N.A."/>
            <person name="Krieger C.J."/>
            <person name="del Toro C."/>
            <person name="Ryder H.F."/>
            <person name="Williamson S.C."/>
            <person name="Barbeau R.A."/>
            <person name="Hamilton E.P."/>
            <person name="Orias E."/>
        </authorList>
    </citation>
    <scope>NUCLEOTIDE SEQUENCE [LARGE SCALE GENOMIC DNA]</scope>
    <source>
        <strain evidence="14">SB210</strain>
    </source>
</reference>
<dbReference type="GO" id="GO:0007249">
    <property type="term" value="P:canonical NF-kappaB signal transduction"/>
    <property type="evidence" value="ECO:0007669"/>
    <property type="project" value="TreeGrafter"/>
</dbReference>
<dbReference type="STRING" id="312017.Q24HZ3"/>
<dbReference type="eggNOG" id="ENOG502SWHM">
    <property type="taxonomic scope" value="Eukaryota"/>
</dbReference>
<sequence>MIGLRDKSPLSTNQYSKQQQPKYEQKQLKIRMNDISISNFSTPLLSMMMSQNIELSNILELNLSGNLLTSMPNLIDLKCLKNLNVAANKISSIKDMKLPNSLQDLNLSKNCITYLFERDTKGQAISFFKDLTNLSRLFLSENSIEQLHSCIFTSSARTLKQIDISQNKIKKGLICFSFLTHLEILNLSSNKLDDIQEFKKLDAKLPFLETIDISQTELDEKYGQKCEEYIKKFFSEKTKVLIGKNQKLQKKFNDVTCHPLNKKNSIFQSSTAIKKPCLNPNKIFKSLLKDEKKNEKNEKKQVELTSYSLERYNRQIQSAQNQSENNQNEEKHVNQNQTQSIKNKNQSKSTLTDHNQIKIEPSRHKRIQSAYSGNQTSYKLEEKNQQLTQLQDSQFYIKYQPNSSRHSSFTLPVVEEQPELNHVLENQKTKNSKILLNDFQNQIPFKQQTETTQNDNSNSMNTFQTPIRSHVRSPSAPLQDMKWKYLSQNSISSVNYNNYSIDTSPFELPLTQSSQKNKNSQIEHKNAGLHNSLQQEHQQQVNQNNLMCDFYQQLNSQLQMQVQSKEQIKNTNQMLNPDHEHLQNQLNQKFFIQNLCQILQTHVFKNDPSFSLEKLEDAFNNGQKQFLTQLKQYLIKLECIKFQDQINPYDFNIFNNC</sequence>
<dbReference type="GO" id="GO:0038187">
    <property type="term" value="F:pattern recognition receptor activity"/>
    <property type="evidence" value="ECO:0007669"/>
    <property type="project" value="TreeGrafter"/>
</dbReference>
<protein>
    <recommendedName>
        <fullName evidence="15">Leucine rich repeat protein</fullName>
    </recommendedName>
</protein>
<dbReference type="AlphaFoldDB" id="Q24HZ3"/>
<keyword evidence="9" id="KW-0472">Membrane</keyword>
<evidence type="ECO:0000256" key="5">
    <source>
        <dbReference type="ARBA" id="ARBA00022729"/>
    </source>
</evidence>
<evidence type="ECO:0000256" key="11">
    <source>
        <dbReference type="ARBA" id="ARBA00023180"/>
    </source>
</evidence>
<feature type="compositionally biased region" description="Polar residues" evidence="12">
    <location>
        <begin position="449"/>
        <end position="467"/>
    </location>
</feature>
<evidence type="ECO:0000256" key="12">
    <source>
        <dbReference type="SAM" id="MobiDB-lite"/>
    </source>
</evidence>
<dbReference type="GO" id="GO:0051607">
    <property type="term" value="P:defense response to virus"/>
    <property type="evidence" value="ECO:0007669"/>
    <property type="project" value="TreeGrafter"/>
</dbReference>
<accession>Q24HZ3</accession>
<evidence type="ECO:0000256" key="1">
    <source>
        <dbReference type="ARBA" id="ARBA00004177"/>
    </source>
</evidence>
<dbReference type="GO" id="GO:0005886">
    <property type="term" value="C:plasma membrane"/>
    <property type="evidence" value="ECO:0007669"/>
    <property type="project" value="TreeGrafter"/>
</dbReference>
<evidence type="ECO:0000256" key="8">
    <source>
        <dbReference type="ARBA" id="ARBA00022989"/>
    </source>
</evidence>
<evidence type="ECO:0000256" key="6">
    <source>
        <dbReference type="ARBA" id="ARBA00022737"/>
    </source>
</evidence>
<dbReference type="InterPro" id="IPR032675">
    <property type="entry name" value="LRR_dom_sf"/>
</dbReference>
<feature type="compositionally biased region" description="Low complexity" evidence="12">
    <location>
        <begin position="317"/>
        <end position="326"/>
    </location>
</feature>
<evidence type="ECO:0008006" key="15">
    <source>
        <dbReference type="Google" id="ProtNLM"/>
    </source>
</evidence>
<evidence type="ECO:0000256" key="2">
    <source>
        <dbReference type="ARBA" id="ARBA00004370"/>
    </source>
</evidence>
<name>Q24HZ3_TETTS</name>
<evidence type="ECO:0000256" key="7">
    <source>
        <dbReference type="ARBA" id="ARBA00022753"/>
    </source>
</evidence>
<feature type="region of interest" description="Disordered" evidence="12">
    <location>
        <begin position="449"/>
        <end position="474"/>
    </location>
</feature>
<proteinExistence type="predicted"/>
<dbReference type="InterPro" id="IPR001611">
    <property type="entry name" value="Leu-rich_rpt"/>
</dbReference>
<evidence type="ECO:0000256" key="3">
    <source>
        <dbReference type="ARBA" id="ARBA00022614"/>
    </source>
</evidence>
<dbReference type="RefSeq" id="XP_001027687.2">
    <property type="nucleotide sequence ID" value="XM_001027687.3"/>
</dbReference>
<evidence type="ECO:0000256" key="4">
    <source>
        <dbReference type="ARBA" id="ARBA00022692"/>
    </source>
</evidence>
<dbReference type="Proteomes" id="UP000009168">
    <property type="component" value="Unassembled WGS sequence"/>
</dbReference>
<gene>
    <name evidence="13" type="ORF">TTHERM_00571810</name>
</gene>
<feature type="region of interest" description="Disordered" evidence="12">
    <location>
        <begin position="317"/>
        <end position="370"/>
    </location>
</feature>
<dbReference type="OrthoDB" id="1728874at2759"/>
<keyword evidence="10" id="KW-0675">Receptor</keyword>
<keyword evidence="6" id="KW-0677">Repeat</keyword>
<dbReference type="SUPFAM" id="SSF52058">
    <property type="entry name" value="L domain-like"/>
    <property type="match status" value="1"/>
</dbReference>
<feature type="compositionally biased region" description="Polar residues" evidence="12">
    <location>
        <begin position="9"/>
        <end position="22"/>
    </location>
</feature>
<dbReference type="GO" id="GO:0005768">
    <property type="term" value="C:endosome"/>
    <property type="evidence" value="ECO:0007669"/>
    <property type="project" value="UniProtKB-SubCell"/>
</dbReference>
<dbReference type="KEGG" id="tet:TTHERM_00571810"/>
<keyword evidence="7" id="KW-0967">Endosome</keyword>